<dbReference type="RefSeq" id="WP_179481762.1">
    <property type="nucleotide sequence ID" value="NZ_JACCFW010000001.1"/>
</dbReference>
<dbReference type="GO" id="GO:0016423">
    <property type="term" value="F:tRNA (guanine) methyltransferase activity"/>
    <property type="evidence" value="ECO:0007669"/>
    <property type="project" value="TreeGrafter"/>
</dbReference>
<organism evidence="2 3">
    <name type="scientific">Allobranchiibius huperziae</name>
    <dbReference type="NCBI Taxonomy" id="1874116"/>
    <lineage>
        <taxon>Bacteria</taxon>
        <taxon>Bacillati</taxon>
        <taxon>Actinomycetota</taxon>
        <taxon>Actinomycetes</taxon>
        <taxon>Micrococcales</taxon>
        <taxon>Dermacoccaceae</taxon>
        <taxon>Allobranchiibius</taxon>
    </lineage>
</organism>
<protein>
    <submittedName>
        <fullName evidence="2">23S rRNA G2445 N2-methylase RlmL</fullName>
    </submittedName>
</protein>
<dbReference type="PANTHER" id="PTHR14911:SF13">
    <property type="entry name" value="TRNA (GUANINE(6)-N2)-METHYLTRANSFERASE THUMP3"/>
    <property type="match status" value="1"/>
</dbReference>
<accession>A0A853DEH3</accession>
<dbReference type="Pfam" id="PF01170">
    <property type="entry name" value="UPF0020"/>
    <property type="match status" value="1"/>
</dbReference>
<evidence type="ECO:0000313" key="2">
    <source>
        <dbReference type="EMBL" id="NYJ75248.1"/>
    </source>
</evidence>
<dbReference type="InterPro" id="IPR000241">
    <property type="entry name" value="RlmKL-like_Mtase"/>
</dbReference>
<dbReference type="GO" id="GO:0030488">
    <property type="term" value="P:tRNA methylation"/>
    <property type="evidence" value="ECO:0007669"/>
    <property type="project" value="TreeGrafter"/>
</dbReference>
<reference evidence="2 3" key="1">
    <citation type="submission" date="2020-07" db="EMBL/GenBank/DDBJ databases">
        <title>Sequencing the genomes of 1000 actinobacteria strains.</title>
        <authorList>
            <person name="Klenk H.-P."/>
        </authorList>
    </citation>
    <scope>NUCLEOTIDE SEQUENCE [LARGE SCALE GENOMIC DNA]</scope>
    <source>
        <strain evidence="2 3">DSM 29531</strain>
    </source>
</reference>
<keyword evidence="2" id="KW-0808">Transferase</keyword>
<sequence length="327" mass="35872">MPVDLIVTCAVGFEDLFRGDLLQEHGIRSRSIEPGEILLQDVEDLGFLTSAVALDRVALPWDPDAPSDVIADVVRRLAGDAGIEQPVRFRVQAAPDVREELIARFSDGAGWVNAPSDWQVNLDVERGVAQLGPLAWAARFGTLRRLPAATPVSVVAGLLRLAKCAPHDLLLDPCAGVATVPIVDAIERPDGRCIVLDRDVEAVDLARRNLAERGLDRRIEVSAGDAARLDLADRSVDRVVTDLPFGKRIGSNSNNIELYPRVLREIERVLTLSGRCVLLTDDKRVFKDALARTRGLKIVREQVVRYHGVNPSAYVVTRSRAPGRRAR</sequence>
<keyword evidence="2" id="KW-0489">Methyltransferase</keyword>
<dbReference type="PANTHER" id="PTHR14911">
    <property type="entry name" value="THUMP DOMAIN-CONTAINING"/>
    <property type="match status" value="1"/>
</dbReference>
<comment type="caution">
    <text evidence="2">The sequence shown here is derived from an EMBL/GenBank/DDBJ whole genome shotgun (WGS) entry which is preliminary data.</text>
</comment>
<dbReference type="Proteomes" id="UP000571817">
    <property type="component" value="Unassembled WGS sequence"/>
</dbReference>
<dbReference type="EMBL" id="JACCFW010000001">
    <property type="protein sequence ID" value="NYJ75248.1"/>
    <property type="molecule type" value="Genomic_DNA"/>
</dbReference>
<dbReference type="CDD" id="cd02440">
    <property type="entry name" value="AdoMet_MTases"/>
    <property type="match status" value="1"/>
</dbReference>
<dbReference type="SUPFAM" id="SSF53335">
    <property type="entry name" value="S-adenosyl-L-methionine-dependent methyltransferases"/>
    <property type="match status" value="1"/>
</dbReference>
<evidence type="ECO:0000259" key="1">
    <source>
        <dbReference type="Pfam" id="PF01170"/>
    </source>
</evidence>
<dbReference type="Gene3D" id="3.40.50.150">
    <property type="entry name" value="Vaccinia Virus protein VP39"/>
    <property type="match status" value="1"/>
</dbReference>
<keyword evidence="3" id="KW-1185">Reference proteome</keyword>
<proteinExistence type="predicted"/>
<dbReference type="InterPro" id="IPR029063">
    <property type="entry name" value="SAM-dependent_MTases_sf"/>
</dbReference>
<gene>
    <name evidence="2" type="ORF">HNR15_002211</name>
</gene>
<feature type="domain" description="Ribosomal RNA large subunit methyltransferase K/L-like methyltransferase" evidence="1">
    <location>
        <begin position="155"/>
        <end position="308"/>
    </location>
</feature>
<name>A0A853DEH3_9MICO</name>
<dbReference type="AlphaFoldDB" id="A0A853DEH3"/>
<evidence type="ECO:0000313" key="3">
    <source>
        <dbReference type="Proteomes" id="UP000571817"/>
    </source>
</evidence>